<evidence type="ECO:0000313" key="3">
    <source>
        <dbReference type="Proteomes" id="UP000198741"/>
    </source>
</evidence>
<dbReference type="PANTHER" id="PTHR28004:SF8">
    <property type="entry name" value="D-SERINE DEAMINASE"/>
    <property type="match status" value="1"/>
</dbReference>
<dbReference type="InterPro" id="IPR051466">
    <property type="entry name" value="D-amino_acid_metab_enzyme"/>
</dbReference>
<dbReference type="SMART" id="SM01119">
    <property type="entry name" value="D-ser_dehydrat"/>
    <property type="match status" value="1"/>
</dbReference>
<dbReference type="Gene3D" id="2.40.37.20">
    <property type="entry name" value="D-serine dehydratase-like domain"/>
    <property type="match status" value="1"/>
</dbReference>
<gene>
    <name evidence="2" type="ORF">SAMN04515671_0112</name>
</gene>
<proteinExistence type="predicted"/>
<dbReference type="InterPro" id="IPR042208">
    <property type="entry name" value="D-ser_dehydrat-like_sf"/>
</dbReference>
<dbReference type="EMBL" id="LT629710">
    <property type="protein sequence ID" value="SDO19799.1"/>
    <property type="molecule type" value="Genomic_DNA"/>
</dbReference>
<evidence type="ECO:0000313" key="2">
    <source>
        <dbReference type="EMBL" id="SDO19799.1"/>
    </source>
</evidence>
<accession>A0A1H0HKS2</accession>
<protein>
    <submittedName>
        <fullName evidence="2">D-serine deaminase, pyridoxal phosphate-dependent</fullName>
    </submittedName>
</protein>
<dbReference type="RefSeq" id="WP_231988276.1">
    <property type="nucleotide sequence ID" value="NZ_LT629710.1"/>
</dbReference>
<feature type="domain" description="D-serine dehydratase-like" evidence="1">
    <location>
        <begin position="321"/>
        <end position="418"/>
    </location>
</feature>
<dbReference type="Pfam" id="PF14031">
    <property type="entry name" value="D-ser_dehydrat"/>
    <property type="match status" value="1"/>
</dbReference>
<organism evidence="2 3">
    <name type="scientific">Nakamurella panacisegetis</name>
    <dbReference type="NCBI Taxonomy" id="1090615"/>
    <lineage>
        <taxon>Bacteria</taxon>
        <taxon>Bacillati</taxon>
        <taxon>Actinomycetota</taxon>
        <taxon>Actinomycetes</taxon>
        <taxon>Nakamurellales</taxon>
        <taxon>Nakamurellaceae</taxon>
        <taxon>Nakamurella</taxon>
    </lineage>
</organism>
<dbReference type="Proteomes" id="UP000198741">
    <property type="component" value="Chromosome I"/>
</dbReference>
<reference evidence="2 3" key="1">
    <citation type="submission" date="2016-10" db="EMBL/GenBank/DDBJ databases">
        <authorList>
            <person name="de Groot N.N."/>
        </authorList>
    </citation>
    <scope>NUCLEOTIDE SEQUENCE [LARGE SCALE GENOMIC DNA]</scope>
    <source>
        <strain evidence="3">P4-7,KCTC 19426,CECT 7604</strain>
    </source>
</reference>
<dbReference type="InterPro" id="IPR029066">
    <property type="entry name" value="PLP-binding_barrel"/>
</dbReference>
<sequence>MIPELAPLGAAVAALGDEVLDWRFKAAPAVADGYTVSEFLVSGARLSDFGTPLLTLDSRCVAGNIAAMASWCAERGLALAPHGKTTMAPALYLAQLEAGAWGITLANEPQVRVGRAFGLPRIHLANALLRPGALRWLAAEQAADPSFRFSSWVDSVRAVELMTDGLPPGASVDVCVELGVLGGRTGVRGLAAATAVAQAVARSPRLRLVGVSGYEGAVAHGTDAGQLSAVDAYLDDLAALHAAVSPLYDLTTAGRAMVTVGGSAYFDQVAARLAGLADPEGTTGPATEVVLRSGAYVIHDDGYYRSVTPSTRSDGPAFESAMHAFARVVSQPEPGLALLDAGRRDLPFDQGYPEPQLRLRPDAPSISVRGSSITGLNDQHAFMRVGTGDDVQVGDIIRLGLSHPCTAIDKWTLIPMLADTDADDPHVVGMIRTYF</sequence>
<dbReference type="PANTHER" id="PTHR28004">
    <property type="entry name" value="ZGC:162816-RELATED"/>
    <property type="match status" value="1"/>
</dbReference>
<dbReference type="SUPFAM" id="SSF51419">
    <property type="entry name" value="PLP-binding barrel"/>
    <property type="match status" value="1"/>
</dbReference>
<evidence type="ECO:0000259" key="1">
    <source>
        <dbReference type="SMART" id="SM01119"/>
    </source>
</evidence>
<dbReference type="AlphaFoldDB" id="A0A1H0HKS2"/>
<dbReference type="STRING" id="1090615.SAMN04515671_0112"/>
<dbReference type="InterPro" id="IPR026956">
    <property type="entry name" value="D-ser_dehydrat-like_dom"/>
</dbReference>
<dbReference type="Gene3D" id="3.20.20.10">
    <property type="entry name" value="Alanine racemase"/>
    <property type="match status" value="1"/>
</dbReference>
<keyword evidence="3" id="KW-1185">Reference proteome</keyword>
<name>A0A1H0HKS2_9ACTN</name>